<dbReference type="Gene3D" id="3.40.50.280">
    <property type="entry name" value="Cobalamin-binding domain"/>
    <property type="match status" value="1"/>
</dbReference>
<keyword evidence="2" id="KW-0805">Transcription regulation</keyword>
<proteinExistence type="predicted"/>
<feature type="domain" description="B12-binding" evidence="6">
    <location>
        <begin position="190"/>
        <end position="316"/>
    </location>
</feature>
<dbReference type="SUPFAM" id="SSF52242">
    <property type="entry name" value="Cobalamin (vitamin B12)-binding domain"/>
    <property type="match status" value="1"/>
</dbReference>
<feature type="domain" description="HTH merR-type" evidence="5">
    <location>
        <begin position="18"/>
        <end position="76"/>
    </location>
</feature>
<name>A0A4V2G5K0_9GAMM</name>
<dbReference type="Gene3D" id="1.10.1660.10">
    <property type="match status" value="1"/>
</dbReference>
<evidence type="ECO:0000256" key="2">
    <source>
        <dbReference type="ARBA" id="ARBA00023015"/>
    </source>
</evidence>
<dbReference type="Pfam" id="PF13411">
    <property type="entry name" value="MerR_1"/>
    <property type="match status" value="1"/>
</dbReference>
<dbReference type="Proteomes" id="UP000292423">
    <property type="component" value="Unassembled WGS sequence"/>
</dbReference>
<dbReference type="PANTHER" id="PTHR30204">
    <property type="entry name" value="REDOX-CYCLING DRUG-SENSING TRANSCRIPTIONAL ACTIVATOR SOXR"/>
    <property type="match status" value="1"/>
</dbReference>
<dbReference type="GO" id="GO:0003677">
    <property type="term" value="F:DNA binding"/>
    <property type="evidence" value="ECO:0007669"/>
    <property type="project" value="UniProtKB-KW"/>
</dbReference>
<evidence type="ECO:0000256" key="1">
    <source>
        <dbReference type="ARBA" id="ARBA00022491"/>
    </source>
</evidence>
<dbReference type="InterPro" id="IPR000551">
    <property type="entry name" value="MerR-type_HTH_dom"/>
</dbReference>
<gene>
    <name evidence="7" type="ORF">EV700_2011</name>
</gene>
<dbReference type="PROSITE" id="PS50937">
    <property type="entry name" value="HTH_MERR_2"/>
    <property type="match status" value="1"/>
</dbReference>
<dbReference type="GO" id="GO:0003700">
    <property type="term" value="F:DNA-binding transcription factor activity"/>
    <property type="evidence" value="ECO:0007669"/>
    <property type="project" value="InterPro"/>
</dbReference>
<dbReference type="GO" id="GO:0031419">
    <property type="term" value="F:cobalamin binding"/>
    <property type="evidence" value="ECO:0007669"/>
    <property type="project" value="InterPro"/>
</dbReference>
<dbReference type="CDD" id="cd02065">
    <property type="entry name" value="B12-binding_like"/>
    <property type="match status" value="1"/>
</dbReference>
<dbReference type="RefSeq" id="WP_165391416.1">
    <property type="nucleotide sequence ID" value="NZ_SHKX01000012.1"/>
</dbReference>
<dbReference type="Gene3D" id="1.10.1240.10">
    <property type="entry name" value="Methionine synthase domain"/>
    <property type="match status" value="1"/>
</dbReference>
<keyword evidence="3" id="KW-0238">DNA-binding</keyword>
<sequence>MIEFLNSQASEAAGAPGLLPINAVERETGISKELLRMWERRYGFPNPDRDAQGDRVYGPAQINKLRVIRRLLDAGFRPGKIITLEMPELEKLVASSHGNPSPILPPDLEQELIEILRSREPHKVREYLNHQMVRMGLQSFILDLMQHANTIVGDAWMSGKIEIFEEHLYTEELQALIRQTIGSLRPASSTPRIMLTTAPDEHHTLGILMVEALLRLDQVDAVSFGAQMPVRDIAQAVARHKMDIVILSFSAAFPSNRAIEFLEELRFRLPLGVQIWAGGGGMRTTRRSIEAVQIFNDLQSVRQGVVQWKRIKGNRAA</sequence>
<dbReference type="GO" id="GO:0046872">
    <property type="term" value="F:metal ion binding"/>
    <property type="evidence" value="ECO:0007669"/>
    <property type="project" value="InterPro"/>
</dbReference>
<keyword evidence="1" id="KW-0678">Repressor</keyword>
<dbReference type="InterPro" id="IPR036724">
    <property type="entry name" value="Cobalamin-bd_sf"/>
</dbReference>
<dbReference type="Pfam" id="PF02607">
    <property type="entry name" value="B12-binding_2"/>
    <property type="match status" value="1"/>
</dbReference>
<dbReference type="InterPro" id="IPR047057">
    <property type="entry name" value="MerR_fam"/>
</dbReference>
<organism evidence="7 8">
    <name type="scientific">Fluviicoccus keumensis</name>
    <dbReference type="NCBI Taxonomy" id="1435465"/>
    <lineage>
        <taxon>Bacteria</taxon>
        <taxon>Pseudomonadati</taxon>
        <taxon>Pseudomonadota</taxon>
        <taxon>Gammaproteobacteria</taxon>
        <taxon>Moraxellales</taxon>
        <taxon>Moraxellaceae</taxon>
        <taxon>Fluviicoccus</taxon>
    </lineage>
</organism>
<dbReference type="InterPro" id="IPR006158">
    <property type="entry name" value="Cobalamin-bd"/>
</dbReference>
<dbReference type="AlphaFoldDB" id="A0A4V2G5K0"/>
<dbReference type="InterPro" id="IPR009061">
    <property type="entry name" value="DNA-bd_dom_put_sf"/>
</dbReference>
<evidence type="ECO:0000313" key="7">
    <source>
        <dbReference type="EMBL" id="RZU45196.1"/>
    </source>
</evidence>
<evidence type="ECO:0000259" key="6">
    <source>
        <dbReference type="PROSITE" id="PS51332"/>
    </source>
</evidence>
<dbReference type="Pfam" id="PF02310">
    <property type="entry name" value="B12-binding"/>
    <property type="match status" value="1"/>
</dbReference>
<accession>A0A4V2G5K0</accession>
<dbReference type="SUPFAM" id="SSF46955">
    <property type="entry name" value="Putative DNA-binding domain"/>
    <property type="match status" value="1"/>
</dbReference>
<reference evidence="7 8" key="1">
    <citation type="submission" date="2019-02" db="EMBL/GenBank/DDBJ databases">
        <title>Genomic Encyclopedia of Type Strains, Phase IV (KMG-IV): sequencing the most valuable type-strain genomes for metagenomic binning, comparative biology and taxonomic classification.</title>
        <authorList>
            <person name="Goeker M."/>
        </authorList>
    </citation>
    <scope>NUCLEOTIDE SEQUENCE [LARGE SCALE GENOMIC DNA]</scope>
    <source>
        <strain evidence="7 8">DSM 105135</strain>
    </source>
</reference>
<dbReference type="InterPro" id="IPR003759">
    <property type="entry name" value="Cbl-bd_cap"/>
</dbReference>
<evidence type="ECO:0000256" key="4">
    <source>
        <dbReference type="ARBA" id="ARBA00023163"/>
    </source>
</evidence>
<evidence type="ECO:0000259" key="5">
    <source>
        <dbReference type="PROSITE" id="PS50937"/>
    </source>
</evidence>
<dbReference type="EMBL" id="SHKX01000012">
    <property type="protein sequence ID" value="RZU45196.1"/>
    <property type="molecule type" value="Genomic_DNA"/>
</dbReference>
<comment type="caution">
    <text evidence="7">The sequence shown here is derived from an EMBL/GenBank/DDBJ whole genome shotgun (WGS) entry which is preliminary data.</text>
</comment>
<evidence type="ECO:0000256" key="3">
    <source>
        <dbReference type="ARBA" id="ARBA00023125"/>
    </source>
</evidence>
<dbReference type="InterPro" id="IPR036594">
    <property type="entry name" value="Meth_synthase_dom"/>
</dbReference>
<evidence type="ECO:0000313" key="8">
    <source>
        <dbReference type="Proteomes" id="UP000292423"/>
    </source>
</evidence>
<dbReference type="SMART" id="SM00422">
    <property type="entry name" value="HTH_MERR"/>
    <property type="match status" value="1"/>
</dbReference>
<dbReference type="PROSITE" id="PS51332">
    <property type="entry name" value="B12_BINDING"/>
    <property type="match status" value="1"/>
</dbReference>
<protein>
    <submittedName>
        <fullName evidence="7">B12 binding protein</fullName>
    </submittedName>
</protein>
<dbReference type="PANTHER" id="PTHR30204:SF69">
    <property type="entry name" value="MERR-FAMILY TRANSCRIPTIONAL REGULATOR"/>
    <property type="match status" value="1"/>
</dbReference>
<keyword evidence="4" id="KW-0804">Transcription</keyword>
<keyword evidence="8" id="KW-1185">Reference proteome</keyword>
<dbReference type="CDD" id="cd01104">
    <property type="entry name" value="HTH_MlrA-CarA"/>
    <property type="match status" value="1"/>
</dbReference>